<evidence type="ECO:0000256" key="1">
    <source>
        <dbReference type="ARBA" id="ARBA00006865"/>
    </source>
</evidence>
<dbReference type="CDD" id="cd08023">
    <property type="entry name" value="GH16_laminarinase_like"/>
    <property type="match status" value="1"/>
</dbReference>
<dbReference type="PROSITE" id="PS51762">
    <property type="entry name" value="GH16_2"/>
    <property type="match status" value="1"/>
</dbReference>
<dbReference type="AlphaFoldDB" id="A0AAU3IAS6"/>
<reference evidence="3" key="1">
    <citation type="submission" date="2022-10" db="EMBL/GenBank/DDBJ databases">
        <title>The complete genomes of actinobacterial strains from the NBC collection.</title>
        <authorList>
            <person name="Joergensen T.S."/>
            <person name="Alvarez Arevalo M."/>
            <person name="Sterndorff E.B."/>
            <person name="Faurdal D."/>
            <person name="Vuksanovic O."/>
            <person name="Mourched A.-S."/>
            <person name="Charusanti P."/>
            <person name="Shaw S."/>
            <person name="Blin K."/>
            <person name="Weber T."/>
        </authorList>
    </citation>
    <scope>NUCLEOTIDE SEQUENCE</scope>
    <source>
        <strain evidence="3">NBC_01393</strain>
    </source>
</reference>
<dbReference type="InterPro" id="IPR000757">
    <property type="entry name" value="Beta-glucanase-like"/>
</dbReference>
<name>A0AAU3IAS6_9ACTN</name>
<evidence type="ECO:0000259" key="2">
    <source>
        <dbReference type="PROSITE" id="PS51762"/>
    </source>
</evidence>
<organism evidence="3">
    <name type="scientific">Streptomyces sp. NBC_01393</name>
    <dbReference type="NCBI Taxonomy" id="2903851"/>
    <lineage>
        <taxon>Bacteria</taxon>
        <taxon>Bacillati</taxon>
        <taxon>Actinomycetota</taxon>
        <taxon>Actinomycetes</taxon>
        <taxon>Kitasatosporales</taxon>
        <taxon>Streptomycetaceae</taxon>
        <taxon>Streptomyces</taxon>
    </lineage>
</organism>
<dbReference type="EMBL" id="CP109546">
    <property type="protein sequence ID" value="WTZ14635.1"/>
    <property type="molecule type" value="Genomic_DNA"/>
</dbReference>
<protein>
    <submittedName>
        <fullName evidence="3">Glycoside hydrolase family 16 protein</fullName>
    </submittedName>
</protein>
<feature type="domain" description="GH16" evidence="2">
    <location>
        <begin position="1"/>
        <end position="224"/>
    </location>
</feature>
<keyword evidence="3" id="KW-0378">Hydrolase</keyword>
<gene>
    <name evidence="3" type="ORF">OG699_08590</name>
</gene>
<sequence length="224" mass="23887">MPGTWHQAFSDEFNGTALDGSKWNSNWFGCSGCATKPVNSAEGSAYSPSQVTVGDGSLHLKLIQQPTTVDGKTYPNVSGLVTSNGKAQFTYGAFEARIYTPSSGTQMANWPSFWLDGQNWPTDGELDVLEGLGGSACYHFHSTAGGPGGCASGTYSGGWHTFGAEWKQGSVTYYYDGKQVGQITSGITSAPMYLILNNAINPSHSGTNVVPADMMVDYVRAWQH</sequence>
<dbReference type="GO" id="GO:0004553">
    <property type="term" value="F:hydrolase activity, hydrolyzing O-glycosyl compounds"/>
    <property type="evidence" value="ECO:0007669"/>
    <property type="project" value="InterPro"/>
</dbReference>
<dbReference type="Pfam" id="PF00722">
    <property type="entry name" value="Glyco_hydro_16"/>
    <property type="match status" value="1"/>
</dbReference>
<comment type="similarity">
    <text evidence="1">Belongs to the glycosyl hydrolase 16 family.</text>
</comment>
<dbReference type="InterPro" id="IPR050546">
    <property type="entry name" value="Glycosyl_Hydrlase_16"/>
</dbReference>
<dbReference type="PANTHER" id="PTHR10963">
    <property type="entry name" value="GLYCOSYL HYDROLASE-RELATED"/>
    <property type="match status" value="1"/>
</dbReference>
<dbReference type="SUPFAM" id="SSF49899">
    <property type="entry name" value="Concanavalin A-like lectins/glucanases"/>
    <property type="match status" value="1"/>
</dbReference>
<dbReference type="Gene3D" id="2.60.120.200">
    <property type="match status" value="1"/>
</dbReference>
<evidence type="ECO:0000313" key="3">
    <source>
        <dbReference type="EMBL" id="WTZ14635.1"/>
    </source>
</evidence>
<dbReference type="InterPro" id="IPR013320">
    <property type="entry name" value="ConA-like_dom_sf"/>
</dbReference>
<dbReference type="GO" id="GO:0005975">
    <property type="term" value="P:carbohydrate metabolic process"/>
    <property type="evidence" value="ECO:0007669"/>
    <property type="project" value="InterPro"/>
</dbReference>
<accession>A0AAU3IAS6</accession>
<dbReference type="PANTHER" id="PTHR10963:SF55">
    <property type="entry name" value="GLYCOSIDE HYDROLASE FAMILY 16 PROTEIN"/>
    <property type="match status" value="1"/>
</dbReference>
<proteinExistence type="inferred from homology"/>